<gene>
    <name evidence="1" type="ORF">O3M35_001346</name>
</gene>
<evidence type="ECO:0000313" key="2">
    <source>
        <dbReference type="Proteomes" id="UP001461498"/>
    </source>
</evidence>
<comment type="caution">
    <text evidence="1">The sequence shown here is derived from an EMBL/GenBank/DDBJ whole genome shotgun (WGS) entry which is preliminary data.</text>
</comment>
<dbReference type="Pfam" id="PF12044">
    <property type="entry name" value="Metallopep"/>
    <property type="match status" value="1"/>
</dbReference>
<dbReference type="EMBL" id="JAPXFL010000001">
    <property type="protein sequence ID" value="KAK9513074.1"/>
    <property type="molecule type" value="Genomic_DNA"/>
</dbReference>
<dbReference type="AlphaFoldDB" id="A0AAW1DRB4"/>
<name>A0AAW1DRB4_9HEMI</name>
<dbReference type="InterPro" id="IPR021917">
    <property type="entry name" value="Unchr_Zn-peptidase-like"/>
</dbReference>
<reference evidence="1 2" key="1">
    <citation type="submission" date="2022-12" db="EMBL/GenBank/DDBJ databases">
        <title>Chromosome-level genome assembly of true bugs.</title>
        <authorList>
            <person name="Ma L."/>
            <person name="Li H."/>
        </authorList>
    </citation>
    <scope>NUCLEOTIDE SEQUENCE [LARGE SCALE GENOMIC DNA]</scope>
    <source>
        <strain evidence="1">Lab_2022b</strain>
    </source>
</reference>
<organism evidence="1 2">
    <name type="scientific">Rhynocoris fuscipes</name>
    <dbReference type="NCBI Taxonomy" id="488301"/>
    <lineage>
        <taxon>Eukaryota</taxon>
        <taxon>Metazoa</taxon>
        <taxon>Ecdysozoa</taxon>
        <taxon>Arthropoda</taxon>
        <taxon>Hexapoda</taxon>
        <taxon>Insecta</taxon>
        <taxon>Pterygota</taxon>
        <taxon>Neoptera</taxon>
        <taxon>Paraneoptera</taxon>
        <taxon>Hemiptera</taxon>
        <taxon>Heteroptera</taxon>
        <taxon>Panheteroptera</taxon>
        <taxon>Cimicomorpha</taxon>
        <taxon>Reduviidae</taxon>
        <taxon>Harpactorinae</taxon>
        <taxon>Harpactorini</taxon>
        <taxon>Rhynocoris</taxon>
    </lineage>
</organism>
<evidence type="ECO:0000313" key="1">
    <source>
        <dbReference type="EMBL" id="KAK9513074.1"/>
    </source>
</evidence>
<dbReference type="Proteomes" id="UP001461498">
    <property type="component" value="Unassembled WGS sequence"/>
</dbReference>
<proteinExistence type="predicted"/>
<accession>A0AAW1DRB4</accession>
<keyword evidence="2" id="KW-1185">Reference proteome</keyword>
<dbReference type="PANTHER" id="PTHR21054">
    <property type="entry name" value="ZINC METALLOPROTEINASE-RELATED"/>
    <property type="match status" value="1"/>
</dbReference>
<evidence type="ECO:0008006" key="3">
    <source>
        <dbReference type="Google" id="ProtNLM"/>
    </source>
</evidence>
<protein>
    <recommendedName>
        <fullName evidence="3">Zinc metalloproteinase</fullName>
    </recommendedName>
</protein>
<dbReference type="InterPro" id="IPR053002">
    <property type="entry name" value="Metalloproteinase_M10B"/>
</dbReference>
<sequence>MYEIIIHNWAECETVNYRLVLVKGSIRDGGIIDKDACGRINCSSSSGSSEWNVHKGTFKCLVTLLVGVNDISLVYGNAERNIRIILKYNETELCIIPIYLICSDHDGRFQSPEQCDNSVESACTRIGLGVQLIQCIFGEKLKENGFSKKSFQIENDIDDSAPLCRIFHSKLPLSYARSWDQRNLWEYFGRELMLSELGSDNKKYLAFLSCTLWDGSRVIGDPALAGGGLALIGTGCLHTWPRTLDEVIPCFTNDTKVDPQLLDNSFYRGTYGGCFSTTLGSVCHEVGHMFNLGHAETGIMSRGFDYTNLVFTTGQTIPAEKYNQQRNVDFLPLLEVKSGKMPMKETVLVKSLTKCSYTEDDLTHLTHACATILAHHKWFNNDSNQLNSIEYDKIRSIVTSEAGLKVVQIRGVCGAVLKSWEVGKKAICKHLVLPRMFQNKSVTLIAIDSNGNIHSQQI</sequence>
<dbReference type="PANTHER" id="PTHR21054:SF2">
    <property type="entry name" value="MIP04191P"/>
    <property type="match status" value="1"/>
</dbReference>